<organism evidence="3 4">
    <name type="scientific">Dreissena polymorpha</name>
    <name type="common">Zebra mussel</name>
    <name type="synonym">Mytilus polymorpha</name>
    <dbReference type="NCBI Taxonomy" id="45954"/>
    <lineage>
        <taxon>Eukaryota</taxon>
        <taxon>Metazoa</taxon>
        <taxon>Spiralia</taxon>
        <taxon>Lophotrochozoa</taxon>
        <taxon>Mollusca</taxon>
        <taxon>Bivalvia</taxon>
        <taxon>Autobranchia</taxon>
        <taxon>Heteroconchia</taxon>
        <taxon>Euheterodonta</taxon>
        <taxon>Imparidentia</taxon>
        <taxon>Neoheterodontei</taxon>
        <taxon>Myida</taxon>
        <taxon>Dreissenoidea</taxon>
        <taxon>Dreissenidae</taxon>
        <taxon>Dreissena</taxon>
    </lineage>
</organism>
<reference evidence="3" key="1">
    <citation type="journal article" date="2019" name="bioRxiv">
        <title>The Genome of the Zebra Mussel, Dreissena polymorpha: A Resource for Invasive Species Research.</title>
        <authorList>
            <person name="McCartney M.A."/>
            <person name="Auch B."/>
            <person name="Kono T."/>
            <person name="Mallez S."/>
            <person name="Zhang Y."/>
            <person name="Obille A."/>
            <person name="Becker A."/>
            <person name="Abrahante J.E."/>
            <person name="Garbe J."/>
            <person name="Badalamenti J.P."/>
            <person name="Herman A."/>
            <person name="Mangelson H."/>
            <person name="Liachko I."/>
            <person name="Sullivan S."/>
            <person name="Sone E.D."/>
            <person name="Koren S."/>
            <person name="Silverstein K.A.T."/>
            <person name="Beckman K.B."/>
            <person name="Gohl D.M."/>
        </authorList>
    </citation>
    <scope>NUCLEOTIDE SEQUENCE</scope>
    <source>
        <strain evidence="3">Duluth1</strain>
        <tissue evidence="3">Whole animal</tissue>
    </source>
</reference>
<evidence type="ECO:0000313" key="3">
    <source>
        <dbReference type="EMBL" id="KAH3837463.1"/>
    </source>
</evidence>
<dbReference type="AlphaFoldDB" id="A0A9D4QNE9"/>
<evidence type="ECO:0000256" key="2">
    <source>
        <dbReference type="SAM" id="MobiDB-lite"/>
    </source>
</evidence>
<keyword evidence="4" id="KW-1185">Reference proteome</keyword>
<gene>
    <name evidence="3" type="ORF">DPMN_110853</name>
</gene>
<feature type="region of interest" description="Disordered" evidence="2">
    <location>
        <begin position="1"/>
        <end position="36"/>
    </location>
</feature>
<dbReference type="EMBL" id="JAIWYP010000004">
    <property type="protein sequence ID" value="KAH3837463.1"/>
    <property type="molecule type" value="Genomic_DNA"/>
</dbReference>
<evidence type="ECO:0000313" key="4">
    <source>
        <dbReference type="Proteomes" id="UP000828390"/>
    </source>
</evidence>
<sequence>MGGTKKREKSHKRKKSSTAAQNDKGLKQQRQGSNTKDYVTVSVTVSDILSQIDSVLYPSESDNSLPVFDSEVTPHTSNTMAEFSAENENFEKYVREQFNFLRISVSNVLEKQNIITKRLNENEVRMERIERMCKEQSKSLDFAHNENTDIKTKNTKINAQCESLQKSLNDANKIIEDLQRRQ</sequence>
<reference evidence="3" key="2">
    <citation type="submission" date="2020-11" db="EMBL/GenBank/DDBJ databases">
        <authorList>
            <person name="McCartney M.A."/>
            <person name="Auch B."/>
            <person name="Kono T."/>
            <person name="Mallez S."/>
            <person name="Becker A."/>
            <person name="Gohl D.M."/>
            <person name="Silverstein K.A.T."/>
            <person name="Koren S."/>
            <person name="Bechman K.B."/>
            <person name="Herman A."/>
            <person name="Abrahante J.E."/>
            <person name="Garbe J."/>
        </authorList>
    </citation>
    <scope>NUCLEOTIDE SEQUENCE</scope>
    <source>
        <strain evidence="3">Duluth1</strain>
        <tissue evidence="3">Whole animal</tissue>
    </source>
</reference>
<feature type="coiled-coil region" evidence="1">
    <location>
        <begin position="126"/>
        <end position="181"/>
    </location>
</feature>
<keyword evidence="1" id="KW-0175">Coiled coil</keyword>
<accession>A0A9D4QNE9</accession>
<feature type="compositionally biased region" description="Basic residues" evidence="2">
    <location>
        <begin position="1"/>
        <end position="16"/>
    </location>
</feature>
<comment type="caution">
    <text evidence="3">The sequence shown here is derived from an EMBL/GenBank/DDBJ whole genome shotgun (WGS) entry which is preliminary data.</text>
</comment>
<protein>
    <submittedName>
        <fullName evidence="3">Uncharacterized protein</fullName>
    </submittedName>
</protein>
<name>A0A9D4QNE9_DREPO</name>
<evidence type="ECO:0000256" key="1">
    <source>
        <dbReference type="SAM" id="Coils"/>
    </source>
</evidence>
<dbReference type="Proteomes" id="UP000828390">
    <property type="component" value="Unassembled WGS sequence"/>
</dbReference>
<proteinExistence type="predicted"/>